<dbReference type="STRING" id="139420.A0A371DW39"/>
<dbReference type="GO" id="GO:0019171">
    <property type="term" value="F:(3R)-hydroxyacyl-[acyl-carrier-protein] dehydratase activity"/>
    <property type="evidence" value="ECO:0007669"/>
    <property type="project" value="TreeGrafter"/>
</dbReference>
<evidence type="ECO:0008006" key="4">
    <source>
        <dbReference type="Google" id="ProtNLM"/>
    </source>
</evidence>
<dbReference type="GO" id="GO:0005739">
    <property type="term" value="C:mitochondrion"/>
    <property type="evidence" value="ECO:0007669"/>
    <property type="project" value="TreeGrafter"/>
</dbReference>
<evidence type="ECO:0000313" key="3">
    <source>
        <dbReference type="Proteomes" id="UP000256964"/>
    </source>
</evidence>
<sequence length="352" mass="39515">MLPPPASLLSTAAVRAGLRRSLTTPVPSQRRRGVAQRMYSRRHYSSPPSPAPHLSAANVDALDRWINTEKQLAFSDTLRPEHLADLYVTLPTRDGSRHPYEYSPPREGEPLGYGHHLVFFHPRNAEKALRSDGTDADFCPPEPFTRRMWAGGRMVWKRPLCVGDRTAAVSTISTVERKGFEPGTGMPMVFVKQKLEYRKLGGDEVCIEEERSHVYLATAGHRRGPKEVKGLPRPDFTFDYLPTPTTLFRFSALTFNGHYIHLDKDYAQKSEGYPERLVHGPLTALMLLDTTALHLPGSSFGNFEYRAINPIVVNRPVRICGAQEDKDTIRVWAEETESNVVGMTGKITLTHA</sequence>
<dbReference type="InterPro" id="IPR029069">
    <property type="entry name" value="HotDog_dom_sf"/>
</dbReference>
<dbReference type="SUPFAM" id="SSF54637">
    <property type="entry name" value="Thioesterase/thiol ester dehydrase-isomerase"/>
    <property type="match status" value="1"/>
</dbReference>
<dbReference type="PANTHER" id="PTHR28152">
    <property type="entry name" value="HYDROXYACYL-THIOESTER DEHYDRATASE TYPE 2, MITOCHONDRIAL"/>
    <property type="match status" value="1"/>
</dbReference>
<dbReference type="Gene3D" id="3.10.129.10">
    <property type="entry name" value="Hotdog Thioesterase"/>
    <property type="match status" value="2"/>
</dbReference>
<gene>
    <name evidence="2" type="ORF">OH76DRAFT_1395845</name>
</gene>
<dbReference type="AlphaFoldDB" id="A0A371DW39"/>
<accession>A0A371DW39</accession>
<evidence type="ECO:0000313" key="2">
    <source>
        <dbReference type="EMBL" id="RDX56725.1"/>
    </source>
</evidence>
<protein>
    <recommendedName>
        <fullName evidence="4">Thioesterase/thiol ester dehydrase-isomerase</fullName>
    </recommendedName>
</protein>
<proteinExistence type="predicted"/>
<keyword evidence="3" id="KW-1185">Reference proteome</keyword>
<dbReference type="Proteomes" id="UP000256964">
    <property type="component" value="Unassembled WGS sequence"/>
</dbReference>
<name>A0A371DW39_9APHY</name>
<organism evidence="2 3">
    <name type="scientific">Lentinus brumalis</name>
    <dbReference type="NCBI Taxonomy" id="2498619"/>
    <lineage>
        <taxon>Eukaryota</taxon>
        <taxon>Fungi</taxon>
        <taxon>Dikarya</taxon>
        <taxon>Basidiomycota</taxon>
        <taxon>Agaricomycotina</taxon>
        <taxon>Agaricomycetes</taxon>
        <taxon>Polyporales</taxon>
        <taxon>Polyporaceae</taxon>
        <taxon>Lentinus</taxon>
    </lineage>
</organism>
<reference evidence="2 3" key="1">
    <citation type="journal article" date="2018" name="Biotechnol. Biofuels">
        <title>Integrative visual omics of the white-rot fungus Polyporus brumalis exposes the biotechnological potential of its oxidative enzymes for delignifying raw plant biomass.</title>
        <authorList>
            <person name="Miyauchi S."/>
            <person name="Rancon A."/>
            <person name="Drula E."/>
            <person name="Hage H."/>
            <person name="Chaduli D."/>
            <person name="Favel A."/>
            <person name="Grisel S."/>
            <person name="Henrissat B."/>
            <person name="Herpoel-Gimbert I."/>
            <person name="Ruiz-Duenas F.J."/>
            <person name="Chevret D."/>
            <person name="Hainaut M."/>
            <person name="Lin J."/>
            <person name="Wang M."/>
            <person name="Pangilinan J."/>
            <person name="Lipzen A."/>
            <person name="Lesage-Meessen L."/>
            <person name="Navarro D."/>
            <person name="Riley R."/>
            <person name="Grigoriev I.V."/>
            <person name="Zhou S."/>
            <person name="Raouche S."/>
            <person name="Rosso M.N."/>
        </authorList>
    </citation>
    <scope>NUCLEOTIDE SEQUENCE [LARGE SCALE GENOMIC DNA]</scope>
    <source>
        <strain evidence="2 3">BRFM 1820</strain>
    </source>
</reference>
<dbReference type="InterPro" id="IPR052741">
    <property type="entry name" value="Mitochondrial_HTD2"/>
</dbReference>
<feature type="compositionally biased region" description="Basic residues" evidence="1">
    <location>
        <begin position="29"/>
        <end position="44"/>
    </location>
</feature>
<evidence type="ECO:0000256" key="1">
    <source>
        <dbReference type="SAM" id="MobiDB-lite"/>
    </source>
</evidence>
<dbReference type="EMBL" id="KZ857380">
    <property type="protein sequence ID" value="RDX56725.1"/>
    <property type="molecule type" value="Genomic_DNA"/>
</dbReference>
<dbReference type="OrthoDB" id="3257538at2759"/>
<dbReference type="PANTHER" id="PTHR28152:SF1">
    <property type="entry name" value="HYDROXYACYL-THIOESTER DEHYDRATASE TYPE 2, MITOCHONDRIAL"/>
    <property type="match status" value="1"/>
</dbReference>
<feature type="region of interest" description="Disordered" evidence="1">
    <location>
        <begin position="20"/>
        <end position="54"/>
    </location>
</feature>